<evidence type="ECO:0000313" key="3">
    <source>
        <dbReference type="Proteomes" id="UP000237319"/>
    </source>
</evidence>
<dbReference type="AlphaFoldDB" id="A0A2S5D5S1"/>
<accession>A0A2S5D5S1</accession>
<comment type="caution">
    <text evidence="2">The sequence shown here is derived from an EMBL/GenBank/DDBJ whole genome shotgun (WGS) entry which is preliminary data.</text>
</comment>
<dbReference type="SUPFAM" id="SSF52540">
    <property type="entry name" value="P-loop containing nucleoside triphosphate hydrolases"/>
    <property type="match status" value="1"/>
</dbReference>
<keyword evidence="2" id="KW-0808">Transferase</keyword>
<dbReference type="Gene3D" id="3.40.50.300">
    <property type="entry name" value="P-loop containing nucleotide triphosphate hydrolases"/>
    <property type="match status" value="1"/>
</dbReference>
<dbReference type="PANTHER" id="PTHR10285">
    <property type="entry name" value="URIDINE KINASE"/>
    <property type="match status" value="1"/>
</dbReference>
<dbReference type="EC" id="2.7.1.48" evidence="2"/>
<sequence>MLCLQQVTNEIMKLYCSSDRRERPFIVAIDGLGGAGKTTFVKELVSMLENACTIHVLHIDDYIVESEKRYNTGYEEWYEYYYLQWDIAYIKYCFSKIHKDYQKLTLPFYNRETNTIINKQRVFPPNSILLIEGVFLQRHEWEQFYDYTVFLECSLEIRKERVLKRDSYIGDELAIMKKYKQRYWMAEQYYLEKESPLQKANIIWQSANISDY</sequence>
<dbReference type="InterPro" id="IPR006083">
    <property type="entry name" value="PRK/URK"/>
</dbReference>
<gene>
    <name evidence="2" type="primary">udk_2</name>
    <name evidence="2" type="ORF">LYSIN_03126</name>
</gene>
<dbReference type="GO" id="GO:0005524">
    <property type="term" value="F:ATP binding"/>
    <property type="evidence" value="ECO:0007669"/>
    <property type="project" value="InterPro"/>
</dbReference>
<proteinExistence type="predicted"/>
<name>A0A2S5D5S1_LYSSH</name>
<keyword evidence="2" id="KW-0418">Kinase</keyword>
<evidence type="ECO:0000313" key="2">
    <source>
        <dbReference type="EMBL" id="POZ58342.1"/>
    </source>
</evidence>
<dbReference type="Proteomes" id="UP000237319">
    <property type="component" value="Unassembled WGS sequence"/>
</dbReference>
<dbReference type="GO" id="GO:0004849">
    <property type="term" value="F:uridine kinase activity"/>
    <property type="evidence" value="ECO:0007669"/>
    <property type="project" value="UniProtKB-EC"/>
</dbReference>
<organism evidence="2 3">
    <name type="scientific">Lysinibacillus sphaericus</name>
    <name type="common">Bacillus sphaericus</name>
    <dbReference type="NCBI Taxonomy" id="1421"/>
    <lineage>
        <taxon>Bacteria</taxon>
        <taxon>Bacillati</taxon>
        <taxon>Bacillota</taxon>
        <taxon>Bacilli</taxon>
        <taxon>Bacillales</taxon>
        <taxon>Bacillaceae</taxon>
        <taxon>Lysinibacillus</taxon>
    </lineage>
</organism>
<reference evidence="2 3" key="1">
    <citation type="submission" date="2017-11" db="EMBL/GenBank/DDBJ databases">
        <title>Genome sequence of Lysinibacillus sphaericus, a lignin-degrading bacteria isolated from municipal solid waste soil.</title>
        <authorList>
            <person name="Persinoti G.F."/>
            <person name="Paixao D.A."/>
            <person name="Bugg T.D."/>
            <person name="Squina F.M."/>
        </authorList>
    </citation>
    <scope>NUCLEOTIDE SEQUENCE [LARGE SCALE GENOMIC DNA]</scope>
    <source>
        <strain evidence="2 3">A1</strain>
    </source>
</reference>
<evidence type="ECO:0000259" key="1">
    <source>
        <dbReference type="Pfam" id="PF00485"/>
    </source>
</evidence>
<keyword evidence="3" id="KW-1185">Reference proteome</keyword>
<dbReference type="NCBIfam" id="NF005807">
    <property type="entry name" value="PRK07667.1"/>
    <property type="match status" value="1"/>
</dbReference>
<feature type="domain" description="Phosphoribulokinase/uridine kinase" evidence="1">
    <location>
        <begin position="26"/>
        <end position="167"/>
    </location>
</feature>
<protein>
    <submittedName>
        <fullName evidence="2">Uridine kinase</fullName>
        <ecNumber evidence="2">2.7.1.48</ecNumber>
    </submittedName>
</protein>
<dbReference type="Pfam" id="PF00485">
    <property type="entry name" value="PRK"/>
    <property type="match status" value="1"/>
</dbReference>
<dbReference type="InterPro" id="IPR027417">
    <property type="entry name" value="P-loop_NTPase"/>
</dbReference>
<dbReference type="EMBL" id="PGLV01000001">
    <property type="protein sequence ID" value="POZ58342.1"/>
    <property type="molecule type" value="Genomic_DNA"/>
</dbReference>